<dbReference type="Proteomes" id="UP000271098">
    <property type="component" value="Unassembled WGS sequence"/>
</dbReference>
<evidence type="ECO:0000313" key="3">
    <source>
        <dbReference type="WBParaSite" id="GPUH_0000038001-mRNA-1"/>
    </source>
</evidence>
<dbReference type="AlphaFoldDB" id="A0A183CV90"/>
<keyword evidence="2" id="KW-1185">Reference proteome</keyword>
<evidence type="ECO:0000313" key="2">
    <source>
        <dbReference type="Proteomes" id="UP000271098"/>
    </source>
</evidence>
<dbReference type="OrthoDB" id="5834349at2759"/>
<reference evidence="3" key="1">
    <citation type="submission" date="2016-06" db="UniProtKB">
        <authorList>
            <consortium name="WormBaseParasite"/>
        </authorList>
    </citation>
    <scope>IDENTIFICATION</scope>
</reference>
<gene>
    <name evidence="1" type="ORF">GPUH_LOCUS380</name>
</gene>
<evidence type="ECO:0000313" key="1">
    <source>
        <dbReference type="EMBL" id="VDK27985.1"/>
    </source>
</evidence>
<sequence>MKLCADTVNYGIFKCNINFRYLFQPSEPFSSVFLKNLKSKHLQQYIEQIPAQPGITSVMIPHFSIISPIGLRSVFGKCKPINHYLYKSKHPMFPYPCITRVFSPYKAEFGRVYRKVPQQHYGTCYIFPLWDYYHKTKMALKIELPKSKPKGTYEGKVAKEQRSKFYFFPKILFLVFSTKNCEKRSSRRCNV</sequence>
<proteinExistence type="predicted"/>
<organism evidence="3">
    <name type="scientific">Gongylonema pulchrum</name>
    <dbReference type="NCBI Taxonomy" id="637853"/>
    <lineage>
        <taxon>Eukaryota</taxon>
        <taxon>Metazoa</taxon>
        <taxon>Ecdysozoa</taxon>
        <taxon>Nematoda</taxon>
        <taxon>Chromadorea</taxon>
        <taxon>Rhabditida</taxon>
        <taxon>Spirurina</taxon>
        <taxon>Spiruromorpha</taxon>
        <taxon>Spiruroidea</taxon>
        <taxon>Gongylonematidae</taxon>
        <taxon>Gongylonema</taxon>
    </lineage>
</organism>
<accession>A0A183CV90</accession>
<reference evidence="1 2" key="2">
    <citation type="submission" date="2018-11" db="EMBL/GenBank/DDBJ databases">
        <authorList>
            <consortium name="Pathogen Informatics"/>
        </authorList>
    </citation>
    <scope>NUCLEOTIDE SEQUENCE [LARGE SCALE GENOMIC DNA]</scope>
</reference>
<dbReference type="EMBL" id="UYRT01000319">
    <property type="protein sequence ID" value="VDK27985.1"/>
    <property type="molecule type" value="Genomic_DNA"/>
</dbReference>
<protein>
    <submittedName>
        <fullName evidence="1 3">Uncharacterized protein</fullName>
    </submittedName>
</protein>
<name>A0A183CV90_9BILA</name>
<dbReference type="WBParaSite" id="GPUH_0000038001-mRNA-1">
    <property type="protein sequence ID" value="GPUH_0000038001-mRNA-1"/>
    <property type="gene ID" value="GPUH_0000038001"/>
</dbReference>